<dbReference type="CDD" id="cd11710">
    <property type="entry name" value="GINS_A_psf1"/>
    <property type="match status" value="1"/>
</dbReference>
<name>A0AAN9W1V2_9ORTH</name>
<evidence type="ECO:0000313" key="13">
    <source>
        <dbReference type="Proteomes" id="UP001378592"/>
    </source>
</evidence>
<accession>A0AAN9W1V2</accession>
<comment type="subcellular location">
    <subcellularLocation>
        <location evidence="2">Chromosome</location>
    </subcellularLocation>
    <subcellularLocation>
        <location evidence="1 9">Nucleus</location>
    </subcellularLocation>
</comment>
<dbReference type="InterPro" id="IPR056783">
    <property type="entry name" value="PSF1_C"/>
</dbReference>
<keyword evidence="5" id="KW-0158">Chromosome</keyword>
<evidence type="ECO:0000259" key="10">
    <source>
        <dbReference type="Pfam" id="PF05916"/>
    </source>
</evidence>
<proteinExistence type="inferred from homology"/>
<sequence>MFGQKGLELIKELNRTPDVLPPFNDDVIRQVLEEMNALFEQNRMDLDKEKDANYAGVHVRHASLERNRRCLLAYLYNRINKIRQMRWEFGSIIPPEIKYNMCEPEVQWFNNYNKILATYMRGIGNKHGLNLTLDRQPPKELYIEVRCLEDYGEYEMDNGDVVTLRKGNMYLLPRGPCEQLIRQGILQHITD</sequence>
<comment type="function">
    <text evidence="9">Required for correct functioning of the GINS complex, a complex that plays an essential role in the initiation of DNA replication, and progression of DNA replication forks. GINS complex seems to bind preferentially to single-stranded DNA.</text>
</comment>
<evidence type="ECO:0000256" key="8">
    <source>
        <dbReference type="ARBA" id="ARBA00045258"/>
    </source>
</evidence>
<dbReference type="SUPFAM" id="SSF158573">
    <property type="entry name" value="GINS helical bundle-like"/>
    <property type="match status" value="1"/>
</dbReference>
<protein>
    <recommendedName>
        <fullName evidence="4 9">DNA replication complex GINS protein PSF1</fullName>
    </recommendedName>
</protein>
<dbReference type="PANTHER" id="PTHR12914">
    <property type="entry name" value="PARTNER OF SLD5"/>
    <property type="match status" value="1"/>
</dbReference>
<dbReference type="Gene3D" id="1.20.58.1030">
    <property type="match status" value="1"/>
</dbReference>
<comment type="caution">
    <text evidence="12">The sequence shown here is derived from an EMBL/GenBank/DDBJ whole genome shotgun (WGS) entry which is preliminary data.</text>
</comment>
<evidence type="ECO:0000256" key="1">
    <source>
        <dbReference type="ARBA" id="ARBA00004123"/>
    </source>
</evidence>
<evidence type="ECO:0000256" key="4">
    <source>
        <dbReference type="ARBA" id="ARBA00015143"/>
    </source>
</evidence>
<dbReference type="Pfam" id="PF05916">
    <property type="entry name" value="Sld5"/>
    <property type="match status" value="1"/>
</dbReference>
<dbReference type="Proteomes" id="UP001378592">
    <property type="component" value="Unassembled WGS sequence"/>
</dbReference>
<dbReference type="EMBL" id="JAZDUA010000028">
    <property type="protein sequence ID" value="KAK7872212.1"/>
    <property type="molecule type" value="Genomic_DNA"/>
</dbReference>
<evidence type="ECO:0000259" key="11">
    <source>
        <dbReference type="Pfam" id="PF24997"/>
    </source>
</evidence>
<dbReference type="PANTHER" id="PTHR12914:SF2">
    <property type="entry name" value="DNA REPLICATION COMPLEX GINS PROTEIN PSF1"/>
    <property type="match status" value="1"/>
</dbReference>
<feature type="domain" description="DNA replication complex GINS protein PSF1 C-terminal" evidence="11">
    <location>
        <begin position="139"/>
        <end position="190"/>
    </location>
</feature>
<evidence type="ECO:0000256" key="6">
    <source>
        <dbReference type="ARBA" id="ARBA00022705"/>
    </source>
</evidence>
<reference evidence="12 13" key="1">
    <citation type="submission" date="2024-03" db="EMBL/GenBank/DDBJ databases">
        <title>The genome assembly and annotation of the cricket Gryllus longicercus Weissman &amp; Gray.</title>
        <authorList>
            <person name="Szrajer S."/>
            <person name="Gray D."/>
            <person name="Ylla G."/>
        </authorList>
    </citation>
    <scope>NUCLEOTIDE SEQUENCE [LARGE SCALE GENOMIC DNA]</scope>
    <source>
        <strain evidence="12">DAG 2021-001</strain>
        <tissue evidence="12">Whole body minus gut</tissue>
    </source>
</reference>
<dbReference type="InterPro" id="IPR021151">
    <property type="entry name" value="GINS_A"/>
</dbReference>
<dbReference type="CDD" id="cd21696">
    <property type="entry name" value="GINS_B_Psf1"/>
    <property type="match status" value="1"/>
</dbReference>
<dbReference type="FunFam" id="1.20.58.1030:FF:000001">
    <property type="entry name" value="DNA replication complex GINS protein PSF1"/>
    <property type="match status" value="1"/>
</dbReference>
<keyword evidence="6 9" id="KW-0235">DNA replication</keyword>
<feature type="domain" description="GINS subunit" evidence="10">
    <location>
        <begin position="33"/>
        <end position="123"/>
    </location>
</feature>
<evidence type="ECO:0000256" key="3">
    <source>
        <dbReference type="ARBA" id="ARBA00006677"/>
    </source>
</evidence>
<keyword evidence="13" id="KW-1185">Reference proteome</keyword>
<dbReference type="InterPro" id="IPR005339">
    <property type="entry name" value="GINS_Psf1"/>
</dbReference>
<dbReference type="AlphaFoldDB" id="A0AAN9W1V2"/>
<keyword evidence="7 9" id="KW-0539">Nucleus</keyword>
<comment type="similarity">
    <text evidence="3 9">Belongs to the GINS1/PSF1 family.</text>
</comment>
<evidence type="ECO:0000256" key="7">
    <source>
        <dbReference type="ARBA" id="ARBA00023242"/>
    </source>
</evidence>
<evidence type="ECO:0000256" key="5">
    <source>
        <dbReference type="ARBA" id="ARBA00022454"/>
    </source>
</evidence>
<dbReference type="GO" id="GO:0000811">
    <property type="term" value="C:GINS complex"/>
    <property type="evidence" value="ECO:0007669"/>
    <property type="project" value="UniProtKB-UniRule"/>
</dbReference>
<gene>
    <name evidence="12" type="ORF">R5R35_001770</name>
</gene>
<evidence type="ECO:0000313" key="12">
    <source>
        <dbReference type="EMBL" id="KAK7872212.1"/>
    </source>
</evidence>
<evidence type="ECO:0000256" key="9">
    <source>
        <dbReference type="RuleBase" id="RU368085"/>
    </source>
</evidence>
<evidence type="ECO:0000256" key="2">
    <source>
        <dbReference type="ARBA" id="ARBA00004286"/>
    </source>
</evidence>
<dbReference type="Pfam" id="PF24997">
    <property type="entry name" value="PSF1_C"/>
    <property type="match status" value="1"/>
</dbReference>
<organism evidence="12 13">
    <name type="scientific">Gryllus longicercus</name>
    <dbReference type="NCBI Taxonomy" id="2509291"/>
    <lineage>
        <taxon>Eukaryota</taxon>
        <taxon>Metazoa</taxon>
        <taxon>Ecdysozoa</taxon>
        <taxon>Arthropoda</taxon>
        <taxon>Hexapoda</taxon>
        <taxon>Insecta</taxon>
        <taxon>Pterygota</taxon>
        <taxon>Neoptera</taxon>
        <taxon>Polyneoptera</taxon>
        <taxon>Orthoptera</taxon>
        <taxon>Ensifera</taxon>
        <taxon>Gryllidea</taxon>
        <taxon>Grylloidea</taxon>
        <taxon>Gryllidae</taxon>
        <taxon>Gryllinae</taxon>
        <taxon>Gryllus</taxon>
    </lineage>
</organism>
<dbReference type="GO" id="GO:1902983">
    <property type="term" value="P:DNA strand elongation involved in mitotic DNA replication"/>
    <property type="evidence" value="ECO:0007669"/>
    <property type="project" value="TreeGrafter"/>
</dbReference>
<comment type="function">
    <text evidence="8">Required for correct functioning of the GINS complex, a complex that plays an essential role in the initiation of DNA replication, and progression of DNA replication forks. GINS complex is a core component of CDC45-MCM-GINS (CMG) helicase, the molecular machine that unwinds template DNA during replication, and around which the replisome is built.</text>
</comment>
<dbReference type="InterPro" id="IPR036224">
    <property type="entry name" value="GINS_bundle-like_dom_sf"/>
</dbReference>
<comment type="subunit">
    <text evidence="9">Component of the GINS complex.</text>
</comment>